<dbReference type="InterPro" id="IPR036291">
    <property type="entry name" value="NAD(P)-bd_dom_sf"/>
</dbReference>
<organism evidence="3">
    <name type="scientific">marine sediment metagenome</name>
    <dbReference type="NCBI Taxonomy" id="412755"/>
    <lineage>
        <taxon>unclassified sequences</taxon>
        <taxon>metagenomes</taxon>
        <taxon>ecological metagenomes</taxon>
    </lineage>
</organism>
<dbReference type="InterPro" id="IPR020904">
    <property type="entry name" value="Sc_DH/Rdtase_CS"/>
</dbReference>
<proteinExistence type="inferred from homology"/>
<dbReference type="PRINTS" id="PR00080">
    <property type="entry name" value="SDRFAMILY"/>
</dbReference>
<dbReference type="Gene3D" id="3.40.50.720">
    <property type="entry name" value="NAD(P)-binding Rossmann-like Domain"/>
    <property type="match status" value="1"/>
</dbReference>
<dbReference type="AlphaFoldDB" id="A0A0F9CZ11"/>
<dbReference type="PRINTS" id="PR00081">
    <property type="entry name" value="GDHRDH"/>
</dbReference>
<keyword evidence="2" id="KW-0560">Oxidoreductase</keyword>
<dbReference type="EMBL" id="LAZR01031130">
    <property type="protein sequence ID" value="KKL54628.1"/>
    <property type="molecule type" value="Genomic_DNA"/>
</dbReference>
<accession>A0A0F9CZ11</accession>
<dbReference type="GO" id="GO:0016616">
    <property type="term" value="F:oxidoreductase activity, acting on the CH-OH group of donors, NAD or NADP as acceptor"/>
    <property type="evidence" value="ECO:0007669"/>
    <property type="project" value="UniProtKB-ARBA"/>
</dbReference>
<comment type="caution">
    <text evidence="3">The sequence shown here is derived from an EMBL/GenBank/DDBJ whole genome shotgun (WGS) entry which is preliminary data.</text>
</comment>
<protein>
    <submittedName>
        <fullName evidence="3">Uncharacterized protein</fullName>
    </submittedName>
</protein>
<dbReference type="InterPro" id="IPR002347">
    <property type="entry name" value="SDR_fam"/>
</dbReference>
<dbReference type="SUPFAM" id="SSF51735">
    <property type="entry name" value="NAD(P)-binding Rossmann-fold domains"/>
    <property type="match status" value="1"/>
</dbReference>
<dbReference type="NCBIfam" id="NF005559">
    <property type="entry name" value="PRK07231.1"/>
    <property type="match status" value="1"/>
</dbReference>
<evidence type="ECO:0000256" key="2">
    <source>
        <dbReference type="ARBA" id="ARBA00023002"/>
    </source>
</evidence>
<evidence type="ECO:0000256" key="1">
    <source>
        <dbReference type="ARBA" id="ARBA00006484"/>
    </source>
</evidence>
<reference evidence="3" key="1">
    <citation type="journal article" date="2015" name="Nature">
        <title>Complex archaea that bridge the gap between prokaryotes and eukaryotes.</title>
        <authorList>
            <person name="Spang A."/>
            <person name="Saw J.H."/>
            <person name="Jorgensen S.L."/>
            <person name="Zaremba-Niedzwiedzka K."/>
            <person name="Martijn J."/>
            <person name="Lind A.E."/>
            <person name="van Eijk R."/>
            <person name="Schleper C."/>
            <person name="Guy L."/>
            <person name="Ettema T.J."/>
        </authorList>
    </citation>
    <scope>NUCLEOTIDE SEQUENCE</scope>
</reference>
<dbReference type="GO" id="GO:0005975">
    <property type="term" value="P:carbohydrate metabolic process"/>
    <property type="evidence" value="ECO:0007669"/>
    <property type="project" value="UniProtKB-ARBA"/>
</dbReference>
<name>A0A0F9CZ11_9ZZZZ</name>
<sequence length="255" mass="27306">MQVKELFDLTGEKAIVTGAAQGLGEQMALALAEAGANVAVVDMNIEGADKVAKSIQNLGPDSIAIKVDVTKVNDVENMVKITEERFGKIDILINNAGIGSNVPAEELGKEEWDKVIEVNLSGVFLCAQRVGRKMIAQKKGNIINISSMSGLIVNKPQPQINYNSSKAGVIMLTKSLAAEWVKYNIRVNAIAPGYMRTPLVDKVFPKYGKGWSSLTPLGRLGNPSEIKGPALFLASKASSFVTGIVLVMDGGYTIW</sequence>
<dbReference type="PROSITE" id="PS00061">
    <property type="entry name" value="ADH_SHORT"/>
    <property type="match status" value="1"/>
</dbReference>
<dbReference type="Pfam" id="PF13561">
    <property type="entry name" value="adh_short_C2"/>
    <property type="match status" value="1"/>
</dbReference>
<dbReference type="FunFam" id="3.40.50.720:FF:000240">
    <property type="entry name" value="SDR family oxidoreductase"/>
    <property type="match status" value="1"/>
</dbReference>
<dbReference type="PANTHER" id="PTHR42760:SF115">
    <property type="entry name" value="3-OXOACYL-[ACYL-CARRIER-PROTEIN] REDUCTASE FABG"/>
    <property type="match status" value="1"/>
</dbReference>
<comment type="similarity">
    <text evidence="1">Belongs to the short-chain dehydrogenases/reductases (SDR) family.</text>
</comment>
<gene>
    <name evidence="3" type="ORF">LCGC14_2263490</name>
</gene>
<evidence type="ECO:0000313" key="3">
    <source>
        <dbReference type="EMBL" id="KKL54628.1"/>
    </source>
</evidence>
<dbReference type="PANTHER" id="PTHR42760">
    <property type="entry name" value="SHORT-CHAIN DEHYDROGENASES/REDUCTASES FAMILY MEMBER"/>
    <property type="match status" value="1"/>
</dbReference>
<dbReference type="NCBIfam" id="NF006070">
    <property type="entry name" value="PRK08213.1"/>
    <property type="match status" value="1"/>
</dbReference>